<dbReference type="SMART" id="SM00116">
    <property type="entry name" value="CBS"/>
    <property type="match status" value="2"/>
</dbReference>
<evidence type="ECO:0000313" key="4">
    <source>
        <dbReference type="EMBL" id="SDD33844.1"/>
    </source>
</evidence>
<dbReference type="EMBL" id="FNAB01000004">
    <property type="protein sequence ID" value="SDD33844.1"/>
    <property type="molecule type" value="Genomic_DNA"/>
</dbReference>
<evidence type="ECO:0000259" key="3">
    <source>
        <dbReference type="PROSITE" id="PS51371"/>
    </source>
</evidence>
<organism evidence="4 5">
    <name type="scientific">Rhodococcus tukisamuensis</name>
    <dbReference type="NCBI Taxonomy" id="168276"/>
    <lineage>
        <taxon>Bacteria</taxon>
        <taxon>Bacillati</taxon>
        <taxon>Actinomycetota</taxon>
        <taxon>Actinomycetes</taxon>
        <taxon>Mycobacteriales</taxon>
        <taxon>Nocardiaceae</taxon>
        <taxon>Rhodococcus</taxon>
    </lineage>
</organism>
<reference evidence="4 5" key="1">
    <citation type="submission" date="2016-10" db="EMBL/GenBank/DDBJ databases">
        <authorList>
            <person name="de Groot N.N."/>
        </authorList>
    </citation>
    <scope>NUCLEOTIDE SEQUENCE [LARGE SCALE GENOMIC DNA]</scope>
    <source>
        <strain evidence="4 5">JCM 11308</strain>
    </source>
</reference>
<evidence type="ECO:0000313" key="5">
    <source>
        <dbReference type="Proteomes" id="UP000199417"/>
    </source>
</evidence>
<dbReference type="Gene3D" id="3.10.580.10">
    <property type="entry name" value="CBS-domain"/>
    <property type="match status" value="1"/>
</dbReference>
<evidence type="ECO:0000256" key="1">
    <source>
        <dbReference type="ARBA" id="ARBA00023122"/>
    </source>
</evidence>
<proteinExistence type="predicted"/>
<dbReference type="Pfam" id="PF00571">
    <property type="entry name" value="CBS"/>
    <property type="match status" value="2"/>
</dbReference>
<dbReference type="CDD" id="cd04623">
    <property type="entry name" value="CBS_pair_bac_euk"/>
    <property type="match status" value="1"/>
</dbReference>
<dbReference type="PROSITE" id="PS51371">
    <property type="entry name" value="CBS"/>
    <property type="match status" value="2"/>
</dbReference>
<dbReference type="STRING" id="168276.SAMN05444580_1042"/>
<keyword evidence="1 2" id="KW-0129">CBS domain</keyword>
<dbReference type="InterPro" id="IPR044725">
    <property type="entry name" value="CBSX3_CBS_dom"/>
</dbReference>
<dbReference type="PANTHER" id="PTHR43080:SF2">
    <property type="entry name" value="CBS DOMAIN-CONTAINING PROTEIN"/>
    <property type="match status" value="1"/>
</dbReference>
<feature type="domain" description="CBS" evidence="3">
    <location>
        <begin position="75"/>
        <end position="130"/>
    </location>
</feature>
<gene>
    <name evidence="4" type="ORF">SAMN05444580_1042</name>
</gene>
<dbReference type="PANTHER" id="PTHR43080">
    <property type="entry name" value="CBS DOMAIN-CONTAINING PROTEIN CBSX3, MITOCHONDRIAL"/>
    <property type="match status" value="1"/>
</dbReference>
<dbReference type="RefSeq" id="WP_072844798.1">
    <property type="nucleotide sequence ID" value="NZ_FNAB01000004.1"/>
</dbReference>
<evidence type="ECO:0000256" key="2">
    <source>
        <dbReference type="PROSITE-ProRule" id="PRU00703"/>
    </source>
</evidence>
<name>A0A1G6TY37_9NOCA</name>
<dbReference type="AlphaFoldDB" id="A0A1G6TY37"/>
<keyword evidence="5" id="KW-1185">Reference proteome</keyword>
<sequence length="142" mass="15261">MRIADVLRRKGAAVSTVGPGLSVGGLIAELARRNVGALVVVENGAMVGIVSERDVVRQIHERGAEVLGARVADIMAASVFTCLPTDSLDSLAETMTERRIRHLPVVEDGRLLGIVSIGDVVKSRIDELQCERDQLESYIEQG</sequence>
<dbReference type="Proteomes" id="UP000199417">
    <property type="component" value="Unassembled WGS sequence"/>
</dbReference>
<dbReference type="SUPFAM" id="SSF54631">
    <property type="entry name" value="CBS-domain pair"/>
    <property type="match status" value="1"/>
</dbReference>
<feature type="domain" description="CBS" evidence="3">
    <location>
        <begin position="7"/>
        <end position="66"/>
    </location>
</feature>
<accession>A0A1G6TY37</accession>
<dbReference type="InterPro" id="IPR000644">
    <property type="entry name" value="CBS_dom"/>
</dbReference>
<dbReference type="InterPro" id="IPR046342">
    <property type="entry name" value="CBS_dom_sf"/>
</dbReference>
<protein>
    <submittedName>
        <fullName evidence="4">CBS domain-containing protein</fullName>
    </submittedName>
</protein>
<dbReference type="InterPro" id="IPR051257">
    <property type="entry name" value="Diverse_CBS-Domain"/>
</dbReference>